<feature type="region of interest" description="Disordered" evidence="1">
    <location>
        <begin position="154"/>
        <end position="243"/>
    </location>
</feature>
<evidence type="ECO:0000313" key="2">
    <source>
        <dbReference type="EMBL" id="SCL42010.1"/>
    </source>
</evidence>
<proteinExistence type="predicted"/>
<dbReference type="STRING" id="145854.GA0074692_6609"/>
<protein>
    <submittedName>
        <fullName evidence="2">Uncharacterized protein</fullName>
    </submittedName>
</protein>
<gene>
    <name evidence="2" type="ORF">GA0074692_6609</name>
</gene>
<keyword evidence="3" id="KW-1185">Reference proteome</keyword>
<evidence type="ECO:0000313" key="3">
    <source>
        <dbReference type="Proteomes" id="UP000198959"/>
    </source>
</evidence>
<feature type="compositionally biased region" description="Basic residues" evidence="1">
    <location>
        <begin position="190"/>
        <end position="200"/>
    </location>
</feature>
<feature type="compositionally biased region" description="Polar residues" evidence="1">
    <location>
        <begin position="206"/>
        <end position="215"/>
    </location>
</feature>
<dbReference type="AlphaFoldDB" id="A0A1C6TJW1"/>
<dbReference type="Proteomes" id="UP000198959">
    <property type="component" value="Unassembled WGS sequence"/>
</dbReference>
<reference evidence="3" key="1">
    <citation type="submission" date="2016-06" db="EMBL/GenBank/DDBJ databases">
        <authorList>
            <person name="Varghese N."/>
            <person name="Submissions Spin"/>
        </authorList>
    </citation>
    <scope>NUCLEOTIDE SEQUENCE [LARGE SCALE GENOMIC DNA]</scope>
    <source>
        <strain evidence="3">DSM 43817</strain>
    </source>
</reference>
<name>A0A1C6TJW1_9ACTN</name>
<accession>A0A1C6TJW1</accession>
<evidence type="ECO:0000256" key="1">
    <source>
        <dbReference type="SAM" id="MobiDB-lite"/>
    </source>
</evidence>
<sequence length="243" mass="27198">MRPWLRKAPRRLRRWVTPGRRVTLLRSRRRVAALVASGRVAGCGEVPARRRVVGRPAETRRLVAHGGWFRSGVAFRRRVVARRPVLLRRRLVCPCRPVPRRRLVRRGRPVPRGWLVRGCRPVLRRRLVRGCRPVRGGWFVRRCGEVLRRGLSRGLPGQRGGGLAGRRRGSGRGERHGRLRRVPAGVARVGRARRFSHAGHGRGSGQLVTSGTSAGSPGRTHPPVERVPSAGRHRSSRPRGGPT</sequence>
<dbReference type="EMBL" id="FMHW01000002">
    <property type="protein sequence ID" value="SCL42010.1"/>
    <property type="molecule type" value="Genomic_DNA"/>
</dbReference>
<organism evidence="2 3">
    <name type="scientific">Micromonospora pallida</name>
    <dbReference type="NCBI Taxonomy" id="145854"/>
    <lineage>
        <taxon>Bacteria</taxon>
        <taxon>Bacillati</taxon>
        <taxon>Actinomycetota</taxon>
        <taxon>Actinomycetes</taxon>
        <taxon>Micromonosporales</taxon>
        <taxon>Micromonosporaceae</taxon>
        <taxon>Micromonospora</taxon>
    </lineage>
</organism>